<keyword evidence="2" id="KW-1185">Reference proteome</keyword>
<reference evidence="1 2" key="1">
    <citation type="journal article" date="2019" name="Environ. Microbiol.">
        <title>Species interactions and distinct microbial communities in high Arctic permafrost affected cryosols are associated with the CH4 and CO2 gas fluxes.</title>
        <authorList>
            <person name="Altshuler I."/>
            <person name="Hamel J."/>
            <person name="Turney S."/>
            <person name="Magnuson E."/>
            <person name="Levesque R."/>
            <person name="Greer C."/>
            <person name="Whyte L.G."/>
        </authorList>
    </citation>
    <scope>NUCLEOTIDE SEQUENCE [LARGE SCALE GENOMIC DNA]</scope>
    <source>
        <strain evidence="1 2">S9.3A</strain>
    </source>
</reference>
<dbReference type="Proteomes" id="UP000317722">
    <property type="component" value="Unassembled WGS sequence"/>
</dbReference>
<dbReference type="AlphaFoldDB" id="A0A502D0L4"/>
<protein>
    <submittedName>
        <fullName evidence="1">Uncharacterized protein</fullName>
    </submittedName>
</protein>
<dbReference type="EMBL" id="RCZM01000001">
    <property type="protein sequence ID" value="TPG19067.1"/>
    <property type="molecule type" value="Genomic_DNA"/>
</dbReference>
<sequence length="242" mass="24438">MAVAAGGLTVLLAGCTADDPTPIPTALSSTISPAASRLTIQYLADDGFVGLAFVEQGGAVLGKTKGGHLTTGHGRMGSMSRTSLPPLLTAPRAVLPWVALAVGVLTACGSNDPQLPTAPSTTTTKQASFPLTVSRLGGVAGFTDNLSIQDDGGVLATTKKGQVTCTIDKASLAVLNDAALQVHDTDQPTAPASRPADYMIVMFGAGTGLLSVHDPRVVKAEPVVNQLLADITGPAAGRKICT</sequence>
<evidence type="ECO:0000313" key="2">
    <source>
        <dbReference type="Proteomes" id="UP000317722"/>
    </source>
</evidence>
<comment type="caution">
    <text evidence="1">The sequence shown here is derived from an EMBL/GenBank/DDBJ whole genome shotgun (WGS) entry which is preliminary data.</text>
</comment>
<evidence type="ECO:0000313" key="1">
    <source>
        <dbReference type="EMBL" id="TPG19067.1"/>
    </source>
</evidence>
<gene>
    <name evidence="1" type="ORF">EAH86_00675</name>
</gene>
<accession>A0A502D0L4</accession>
<name>A0A502D0L4_9MICO</name>
<proteinExistence type="predicted"/>
<organism evidence="1 2">
    <name type="scientific">Pedococcus bigeumensis</name>
    <dbReference type="NCBI Taxonomy" id="433644"/>
    <lineage>
        <taxon>Bacteria</taxon>
        <taxon>Bacillati</taxon>
        <taxon>Actinomycetota</taxon>
        <taxon>Actinomycetes</taxon>
        <taxon>Micrococcales</taxon>
        <taxon>Intrasporangiaceae</taxon>
        <taxon>Pedococcus</taxon>
    </lineage>
</organism>